<comment type="caution">
    <text evidence="2">The sequence shown here is derived from an EMBL/GenBank/DDBJ whole genome shotgun (WGS) entry which is preliminary data.</text>
</comment>
<organism evidence="2 3">
    <name type="scientific">Agathobacter rectalis</name>
    <dbReference type="NCBI Taxonomy" id="39491"/>
    <lineage>
        <taxon>Bacteria</taxon>
        <taxon>Bacillati</taxon>
        <taxon>Bacillota</taxon>
        <taxon>Clostridia</taxon>
        <taxon>Lachnospirales</taxon>
        <taxon>Lachnospiraceae</taxon>
        <taxon>Agathobacter</taxon>
    </lineage>
</organism>
<dbReference type="AlphaFoldDB" id="A0A3E4M7H2"/>
<proteinExistence type="predicted"/>
<sequence length="587" mass="64525">MDKKQLEILTNIIGGVESGGQVYGQRRYEAYAGKRENSENEKTCTLGWAQNYGNEARKLCQMILKEDPGAFRGADTAGIESRLSQDWEAIGWNPSATEKAALITIITTPSGKKCQDELFEQLMETYIKQAVAYGVNTVPAQMMWCEIEHLGGLKPTKRIFGRAAKPYTPDSVYASLILDQQDTSNNNQVGDKMYQPRHQCCVKWIKQYVGEEKESAGMTENELRQMVANNMRGWIGLKRSDRSHMVIINLYNSCLPLARGYKVQPTDDYCATGASAAGIKAGLTDIIPRECSCGYMIQLFQKMGRWVENDAYIPDTGDFVFYYWKDGTNYATTDCTSWPDHVGIVLEVNKNTREILIGECNMGGGLVGTRKITINGRYIRGYGIPDYASKATGKGNSSNSGTNSGTTSNGSASGGINKTPKWVGEITQDNVPVKTWAGSSTSIKSWPVLGAGNLVDICDTIKDNSGHDWYYILIAKKVYGFVDSSYIRQAGSNSGNSSNKAPTYKVGTVYALRVELKVRTGAGTGCPTKSYSQLTLDGRRHDKDHDGCLDAGTQVTCQAIKNVGSDIWILVPSGWIAAYYDGNVYVK</sequence>
<evidence type="ECO:0000313" key="3">
    <source>
        <dbReference type="Proteomes" id="UP000261052"/>
    </source>
</evidence>
<evidence type="ECO:0008006" key="4">
    <source>
        <dbReference type="Google" id="ProtNLM"/>
    </source>
</evidence>
<reference evidence="2 3" key="1">
    <citation type="submission" date="2018-08" db="EMBL/GenBank/DDBJ databases">
        <title>A genome reference for cultivated species of the human gut microbiota.</title>
        <authorList>
            <person name="Zou Y."/>
            <person name="Xue W."/>
            <person name="Luo G."/>
        </authorList>
    </citation>
    <scope>NUCLEOTIDE SEQUENCE [LARGE SCALE GENOMIC DNA]</scope>
    <source>
        <strain evidence="2 3">TF11-15AC</strain>
    </source>
</reference>
<feature type="region of interest" description="Disordered" evidence="1">
    <location>
        <begin position="393"/>
        <end position="419"/>
    </location>
</feature>
<dbReference type="Proteomes" id="UP000261052">
    <property type="component" value="Unassembled WGS sequence"/>
</dbReference>
<evidence type="ECO:0000313" key="2">
    <source>
        <dbReference type="EMBL" id="RGK45643.1"/>
    </source>
</evidence>
<feature type="compositionally biased region" description="Low complexity" evidence="1">
    <location>
        <begin position="393"/>
        <end position="415"/>
    </location>
</feature>
<evidence type="ECO:0000256" key="1">
    <source>
        <dbReference type="SAM" id="MobiDB-lite"/>
    </source>
</evidence>
<protein>
    <recommendedName>
        <fullName evidence="4">CHAP domain-containing protein</fullName>
    </recommendedName>
</protein>
<accession>A0A3E4M7H2</accession>
<gene>
    <name evidence="2" type="ORF">DXD13_00755</name>
</gene>
<dbReference type="RefSeq" id="WP_117684525.1">
    <property type="nucleotide sequence ID" value="NZ_QSQP01000001.1"/>
</dbReference>
<dbReference type="EMBL" id="QSQP01000001">
    <property type="protein sequence ID" value="RGK45643.1"/>
    <property type="molecule type" value="Genomic_DNA"/>
</dbReference>
<name>A0A3E4M7H2_9FIRM</name>